<dbReference type="EC" id="2.5.1.32" evidence="2"/>
<dbReference type="Gene3D" id="1.10.600.10">
    <property type="entry name" value="Farnesyl Diphosphate Synthase"/>
    <property type="match status" value="2"/>
</dbReference>
<keyword evidence="4" id="KW-0125">Carotenoid biosynthesis</keyword>
<protein>
    <recommendedName>
        <fullName evidence="2">15-cis-phytoene synthase</fullName>
        <ecNumber evidence="2">2.5.1.32</ecNumber>
    </recommendedName>
</protein>
<dbReference type="GO" id="GO:0046905">
    <property type="term" value="F:15-cis-phytoene synthase activity"/>
    <property type="evidence" value="ECO:0007669"/>
    <property type="project" value="UniProtKB-EC"/>
</dbReference>
<name>A0AAN8VSJ3_9MAGN</name>
<evidence type="ECO:0000256" key="3">
    <source>
        <dbReference type="ARBA" id="ARBA00022679"/>
    </source>
</evidence>
<gene>
    <name evidence="5" type="ORF">RJ641_034054</name>
</gene>
<dbReference type="Pfam" id="PF00494">
    <property type="entry name" value="SQS_PSY"/>
    <property type="match status" value="1"/>
</dbReference>
<dbReference type="InterPro" id="IPR008949">
    <property type="entry name" value="Isoprenoid_synthase_dom_sf"/>
</dbReference>
<dbReference type="PROSITE" id="PS01044">
    <property type="entry name" value="SQUALEN_PHYTOEN_SYN_1"/>
    <property type="match status" value="1"/>
</dbReference>
<evidence type="ECO:0000256" key="1">
    <source>
        <dbReference type="ARBA" id="ARBA00001805"/>
    </source>
</evidence>
<accession>A0AAN8VSJ3</accession>
<proteinExistence type="predicted"/>
<dbReference type="GO" id="GO:0016117">
    <property type="term" value="P:carotenoid biosynthetic process"/>
    <property type="evidence" value="ECO:0007669"/>
    <property type="project" value="UniProtKB-KW"/>
</dbReference>
<evidence type="ECO:0000256" key="2">
    <source>
        <dbReference type="ARBA" id="ARBA00012396"/>
    </source>
</evidence>
<dbReference type="InterPro" id="IPR002060">
    <property type="entry name" value="Squ/phyt_synthse"/>
</dbReference>
<evidence type="ECO:0000313" key="6">
    <source>
        <dbReference type="Proteomes" id="UP001370490"/>
    </source>
</evidence>
<dbReference type="SUPFAM" id="SSF48576">
    <property type="entry name" value="Terpenoid synthases"/>
    <property type="match status" value="1"/>
</dbReference>
<comment type="caution">
    <text evidence="5">The sequence shown here is derived from an EMBL/GenBank/DDBJ whole genome shotgun (WGS) entry which is preliminary data.</text>
</comment>
<keyword evidence="3" id="KW-0808">Transferase</keyword>
<dbReference type="Proteomes" id="UP001370490">
    <property type="component" value="Unassembled WGS sequence"/>
</dbReference>
<dbReference type="InterPro" id="IPR019845">
    <property type="entry name" value="Squalene/phytoene_synthase_CS"/>
</dbReference>
<evidence type="ECO:0000313" key="5">
    <source>
        <dbReference type="EMBL" id="KAK6937024.1"/>
    </source>
</evidence>
<keyword evidence="6" id="KW-1185">Reference proteome</keyword>
<dbReference type="PANTHER" id="PTHR31480">
    <property type="entry name" value="BIFUNCTIONAL LYCOPENE CYCLASE/PHYTOENE SYNTHASE"/>
    <property type="match status" value="1"/>
</dbReference>
<dbReference type="AlphaFoldDB" id="A0AAN8VSJ3"/>
<organism evidence="5 6">
    <name type="scientific">Dillenia turbinata</name>
    <dbReference type="NCBI Taxonomy" id="194707"/>
    <lineage>
        <taxon>Eukaryota</taxon>
        <taxon>Viridiplantae</taxon>
        <taxon>Streptophyta</taxon>
        <taxon>Embryophyta</taxon>
        <taxon>Tracheophyta</taxon>
        <taxon>Spermatophyta</taxon>
        <taxon>Magnoliopsida</taxon>
        <taxon>eudicotyledons</taxon>
        <taxon>Gunneridae</taxon>
        <taxon>Pentapetalae</taxon>
        <taxon>Dilleniales</taxon>
        <taxon>Dilleniaceae</taxon>
        <taxon>Dillenia</taxon>
    </lineage>
</organism>
<evidence type="ECO:0000256" key="4">
    <source>
        <dbReference type="ARBA" id="ARBA00022746"/>
    </source>
</evidence>
<reference evidence="5 6" key="1">
    <citation type="submission" date="2023-12" db="EMBL/GenBank/DDBJ databases">
        <title>A high-quality genome assembly for Dillenia turbinata (Dilleniales).</title>
        <authorList>
            <person name="Chanderbali A."/>
        </authorList>
    </citation>
    <scope>NUCLEOTIDE SEQUENCE [LARGE SCALE GENOMIC DNA]</scope>
    <source>
        <strain evidence="5">LSX21</strain>
        <tissue evidence="5">Leaf</tissue>
    </source>
</reference>
<dbReference type="EMBL" id="JBAMMX010000007">
    <property type="protein sequence ID" value="KAK6937024.1"/>
    <property type="molecule type" value="Genomic_DNA"/>
</dbReference>
<sequence length="287" mass="32769">MTLILGAKPCIKAKDCSFVSYKLKILTRAEVIAVPKQAWQFAMPELSKHGIPHNDLHLGEIVKSRTQSNNSVFEEAYRKPKFGPFLQEAYEKCREICTDYAKTFYLGTLLMAEKRQKAIWAIYVKSFLTRFSHGKDMVEGMRMDTRKSRYQIYQEPYLYCYHVAGTVGLMSAPVMGIPPGASLSTQDIYSAALSLDIGNQLTNILRDVEEERNQRKRFDDDYDNLTKRAYVGTTKKLMVLPLAYTRSLWVPTLALVCTLRKGALPVGKFTLKIDGLYERIRRNIGVV</sequence>
<comment type="catalytic activity">
    <reaction evidence="1">
        <text>2 (2E,6E,10E)-geranylgeranyl diphosphate = 15-cis-phytoene + 2 diphosphate</text>
        <dbReference type="Rhea" id="RHEA:34475"/>
        <dbReference type="ChEBI" id="CHEBI:27787"/>
        <dbReference type="ChEBI" id="CHEBI:33019"/>
        <dbReference type="ChEBI" id="CHEBI:58756"/>
        <dbReference type="EC" id="2.5.1.32"/>
    </reaction>
</comment>